<reference evidence="1" key="1">
    <citation type="submission" date="2020-08" db="EMBL/GenBank/DDBJ databases">
        <title>Multicomponent nature underlies the extraordinary mechanical properties of spider dragline silk.</title>
        <authorList>
            <person name="Kono N."/>
            <person name="Nakamura H."/>
            <person name="Mori M."/>
            <person name="Yoshida Y."/>
            <person name="Ohtoshi R."/>
            <person name="Malay A.D."/>
            <person name="Moran D.A.P."/>
            <person name="Tomita M."/>
            <person name="Numata K."/>
            <person name="Arakawa K."/>
        </authorList>
    </citation>
    <scope>NUCLEOTIDE SEQUENCE</scope>
</reference>
<sequence length="165" mass="18842">MYQKKTGRECKKEGVFELIEFKKFKSVGLKSLSGSRAPTIRNNARIDIHPEIVCLCLDSSRKQRGRSRDLHAAFFERPLLSFFSPLPLPTLPTPTASTLHAQQHTGDLLQCVLAAESPNDIAFSSEIITFRRRKRRRGNEKPKGLFQRVHIADMTPKFLKSFRFG</sequence>
<dbReference type="AlphaFoldDB" id="A0A8X7CFB7"/>
<comment type="caution">
    <text evidence="1">The sequence shown here is derived from an EMBL/GenBank/DDBJ whole genome shotgun (WGS) entry which is preliminary data.</text>
</comment>
<protein>
    <submittedName>
        <fullName evidence="1">Uncharacterized protein</fullName>
    </submittedName>
</protein>
<organism evidence="1 2">
    <name type="scientific">Trichonephila inaurata madagascariensis</name>
    <dbReference type="NCBI Taxonomy" id="2747483"/>
    <lineage>
        <taxon>Eukaryota</taxon>
        <taxon>Metazoa</taxon>
        <taxon>Ecdysozoa</taxon>
        <taxon>Arthropoda</taxon>
        <taxon>Chelicerata</taxon>
        <taxon>Arachnida</taxon>
        <taxon>Araneae</taxon>
        <taxon>Araneomorphae</taxon>
        <taxon>Entelegynae</taxon>
        <taxon>Araneoidea</taxon>
        <taxon>Nephilidae</taxon>
        <taxon>Trichonephila</taxon>
        <taxon>Trichonephila inaurata</taxon>
    </lineage>
</organism>
<proteinExistence type="predicted"/>
<dbReference type="Proteomes" id="UP000886998">
    <property type="component" value="Unassembled WGS sequence"/>
</dbReference>
<evidence type="ECO:0000313" key="1">
    <source>
        <dbReference type="EMBL" id="GFY70159.1"/>
    </source>
</evidence>
<name>A0A8X7CFB7_9ARAC</name>
<keyword evidence="2" id="KW-1185">Reference proteome</keyword>
<gene>
    <name evidence="1" type="ORF">TNIN_444531</name>
</gene>
<evidence type="ECO:0000313" key="2">
    <source>
        <dbReference type="Proteomes" id="UP000886998"/>
    </source>
</evidence>
<accession>A0A8X7CFB7</accession>
<dbReference type="EMBL" id="BMAV01018049">
    <property type="protein sequence ID" value="GFY70159.1"/>
    <property type="molecule type" value="Genomic_DNA"/>
</dbReference>